<evidence type="ECO:0000313" key="2">
    <source>
        <dbReference type="EMBL" id="ASR76574.1"/>
    </source>
</evidence>
<keyword evidence="1" id="KW-1133">Transmembrane helix</keyword>
<dbReference type="Proteomes" id="UP000225758">
    <property type="component" value="Segment"/>
</dbReference>
<evidence type="ECO:0000256" key="1">
    <source>
        <dbReference type="SAM" id="Phobius"/>
    </source>
</evidence>
<keyword evidence="1" id="KW-0472">Membrane</keyword>
<organism evidence="2 3">
    <name type="scientific">Streptomyces phage Sushi23</name>
    <dbReference type="NCBI Taxonomy" id="2015806"/>
    <lineage>
        <taxon>Viruses</taxon>
        <taxon>Duplodnaviria</taxon>
        <taxon>Heunggongvirae</taxon>
        <taxon>Uroviricota</taxon>
        <taxon>Caudoviricetes</taxon>
        <taxon>Stanwilliamsviridae</taxon>
        <taxon>Boydwoodruffvirinae</taxon>
        <taxon>Samistivirus</taxon>
        <taxon>Samistivirus peebs</taxon>
    </lineage>
</organism>
<gene>
    <name evidence="2" type="ORF">SEA_SUSHI23_183</name>
</gene>
<evidence type="ECO:0000313" key="3">
    <source>
        <dbReference type="Proteomes" id="UP000225758"/>
    </source>
</evidence>
<keyword evidence="1" id="KW-0812">Transmembrane</keyword>
<dbReference type="EMBL" id="MF358542">
    <property type="protein sequence ID" value="ASR76574.1"/>
    <property type="molecule type" value="Genomic_DNA"/>
</dbReference>
<feature type="transmembrane region" description="Helical" evidence="1">
    <location>
        <begin position="37"/>
        <end position="68"/>
    </location>
</feature>
<proteinExistence type="predicted"/>
<name>A0A222YZT1_9CAUD</name>
<sequence>MPNWARLPSTRKDVSLGYRMGSAFENGYGDEGPLAKFLAIGGCFGVIIFAFLLVLAILGGAGWGLWYLGTLVF</sequence>
<protein>
    <submittedName>
        <fullName evidence="2">Uncharacterized protein</fullName>
    </submittedName>
</protein>
<accession>A0A222YZT1</accession>
<reference evidence="2 3" key="1">
    <citation type="submission" date="2017-06" db="EMBL/GenBank/DDBJ databases">
        <authorList>
            <person name="Mageeney C.M."/>
            <person name="Olugbade I.D."/>
            <person name="Kenna M.A."/>
            <person name="Ware V.C."/>
            <person name="Garlena R.A."/>
            <person name="Russell D.A."/>
            <person name="Pope W.H."/>
            <person name="Jacobs-Sera D."/>
            <person name="Hendrix R.W."/>
            <person name="Hatfull G.F."/>
        </authorList>
    </citation>
    <scope>NUCLEOTIDE SEQUENCE [LARGE SCALE GENOMIC DNA]</scope>
</reference>